<dbReference type="OrthoDB" id="9802525at2"/>
<dbReference type="PANTHER" id="PTHR12526:SF510">
    <property type="entry name" value="D-INOSITOL 3-PHOSPHATE GLYCOSYLTRANSFERASE"/>
    <property type="match status" value="1"/>
</dbReference>
<dbReference type="GO" id="GO:0016757">
    <property type="term" value="F:glycosyltransferase activity"/>
    <property type="evidence" value="ECO:0007669"/>
    <property type="project" value="UniProtKB-KW"/>
</dbReference>
<reference evidence="5 6" key="1">
    <citation type="submission" date="2019-12" db="EMBL/GenBank/DDBJ databases">
        <title>Shinella kummerowiae sp. nov., a symbiotic bacterium isolated from root nodules of the herbal legume Kummerowia stipulacea.</title>
        <authorList>
            <person name="Gao J."/>
        </authorList>
    </citation>
    <scope>NUCLEOTIDE SEQUENCE [LARGE SCALE GENOMIC DNA]</scope>
    <source>
        <strain evidence="5 6">CCBAU 25048</strain>
    </source>
</reference>
<evidence type="ECO:0000313" key="5">
    <source>
        <dbReference type="EMBL" id="MXN46298.1"/>
    </source>
</evidence>
<protein>
    <submittedName>
        <fullName evidence="5">Glycosyltransferase</fullName>
    </submittedName>
</protein>
<feature type="domain" description="Glycosyl transferase family 1" evidence="3">
    <location>
        <begin position="218"/>
        <end position="375"/>
    </location>
</feature>
<dbReference type="PANTHER" id="PTHR12526">
    <property type="entry name" value="GLYCOSYLTRANSFERASE"/>
    <property type="match status" value="1"/>
</dbReference>
<sequence>MARVLLIAPTCNGEDVGEAWVAFQWARRLAERHDVTLLTYHKRGARPAAEQLPAMRVIEWCEPPLLGRAERLNSLMKPAYLPFYLHARRWIRQALARGERFDLVHQPVPVAMRYPSPAAGFALPLLIGPVGGSLPSPEGFTTDDTSSPWFTRLRALDRHRLTWDPWLRASFRNADCVLGIADYVKEILAGVPLKDFQVMSETGLDALPERIDRSGRQGPVRLLFVGRLVRTKGVRDLIRALPLVSDLPVELDIVGEGPERAPCEALVASLGLEARVRMHGWQSKEKVGAFYRAADIFTFPSYREPGGNVALEAMGYSLPLIVVDRGGPGSATSDLCAMKLSVSTPEKLASDLAAAIATLAADAGLRDRMGRAAYDHVGKTALWSAKLDRVDTIYADLAGQR</sequence>
<dbReference type="Pfam" id="PF00534">
    <property type="entry name" value="Glycos_transf_1"/>
    <property type="match status" value="1"/>
</dbReference>
<keyword evidence="2 5" id="KW-0808">Transferase</keyword>
<organism evidence="5 6">
    <name type="scientific">Shinella kummerowiae</name>
    <dbReference type="NCBI Taxonomy" id="417745"/>
    <lineage>
        <taxon>Bacteria</taxon>
        <taxon>Pseudomonadati</taxon>
        <taxon>Pseudomonadota</taxon>
        <taxon>Alphaproteobacteria</taxon>
        <taxon>Hyphomicrobiales</taxon>
        <taxon>Rhizobiaceae</taxon>
        <taxon>Shinella</taxon>
    </lineage>
</organism>
<evidence type="ECO:0000259" key="3">
    <source>
        <dbReference type="Pfam" id="PF00534"/>
    </source>
</evidence>
<comment type="caution">
    <text evidence="5">The sequence shown here is derived from an EMBL/GenBank/DDBJ whole genome shotgun (WGS) entry which is preliminary data.</text>
</comment>
<dbReference type="EMBL" id="WUMK01000005">
    <property type="protein sequence ID" value="MXN46298.1"/>
    <property type="molecule type" value="Genomic_DNA"/>
</dbReference>
<evidence type="ECO:0000256" key="2">
    <source>
        <dbReference type="ARBA" id="ARBA00022679"/>
    </source>
</evidence>
<dbReference type="Gene3D" id="3.40.50.2000">
    <property type="entry name" value="Glycogen Phosphorylase B"/>
    <property type="match status" value="2"/>
</dbReference>
<dbReference type="AlphaFoldDB" id="A0A6N8SFC9"/>
<evidence type="ECO:0000259" key="4">
    <source>
        <dbReference type="Pfam" id="PF13439"/>
    </source>
</evidence>
<dbReference type="InterPro" id="IPR001296">
    <property type="entry name" value="Glyco_trans_1"/>
</dbReference>
<feature type="domain" description="Glycosyltransferase subfamily 4-like N-terminal" evidence="4">
    <location>
        <begin position="20"/>
        <end position="190"/>
    </location>
</feature>
<proteinExistence type="predicted"/>
<dbReference type="SUPFAM" id="SSF53756">
    <property type="entry name" value="UDP-Glycosyltransferase/glycogen phosphorylase"/>
    <property type="match status" value="1"/>
</dbReference>
<evidence type="ECO:0000256" key="1">
    <source>
        <dbReference type="ARBA" id="ARBA00022676"/>
    </source>
</evidence>
<dbReference type="CDD" id="cd03801">
    <property type="entry name" value="GT4_PimA-like"/>
    <property type="match status" value="1"/>
</dbReference>
<accession>A0A6N8SFC9</accession>
<gene>
    <name evidence="5" type="ORF">GR138_13970</name>
</gene>
<dbReference type="RefSeq" id="WP_160859841.1">
    <property type="nucleotide sequence ID" value="NZ_WUMK01000005.1"/>
</dbReference>
<dbReference type="Proteomes" id="UP000435802">
    <property type="component" value="Unassembled WGS sequence"/>
</dbReference>
<dbReference type="InterPro" id="IPR028098">
    <property type="entry name" value="Glyco_trans_4-like_N"/>
</dbReference>
<keyword evidence="1" id="KW-0328">Glycosyltransferase</keyword>
<dbReference type="Pfam" id="PF13439">
    <property type="entry name" value="Glyco_transf_4"/>
    <property type="match status" value="1"/>
</dbReference>
<name>A0A6N8SFC9_9HYPH</name>
<keyword evidence="6" id="KW-1185">Reference proteome</keyword>
<evidence type="ECO:0000313" key="6">
    <source>
        <dbReference type="Proteomes" id="UP000435802"/>
    </source>
</evidence>